<dbReference type="Proteomes" id="UP000217785">
    <property type="component" value="Unassembled WGS sequence"/>
</dbReference>
<reference evidence="2" key="1">
    <citation type="submission" date="2017-07" db="EMBL/GenBank/DDBJ databases">
        <title>Draft genome sequence of Effusibacillus lacus strain skLN1.</title>
        <authorList>
            <person name="Watanabe M."/>
            <person name="Kojima H."/>
            <person name="Fukui M."/>
        </authorList>
    </citation>
    <scope>NUCLEOTIDE SEQUENCE [LARGE SCALE GENOMIC DNA]</scope>
    <source>
        <strain evidence="2">skLN1</strain>
    </source>
</reference>
<proteinExistence type="predicted"/>
<name>A0A292YSH5_9BACL</name>
<dbReference type="OrthoDB" id="2381339at2"/>
<organism evidence="1 2">
    <name type="scientific">Effusibacillus lacus</name>
    <dbReference type="NCBI Taxonomy" id="1348429"/>
    <lineage>
        <taxon>Bacteria</taxon>
        <taxon>Bacillati</taxon>
        <taxon>Bacillota</taxon>
        <taxon>Bacilli</taxon>
        <taxon>Bacillales</taxon>
        <taxon>Alicyclobacillaceae</taxon>
        <taxon>Effusibacillus</taxon>
    </lineage>
</organism>
<comment type="caution">
    <text evidence="1">The sequence shown here is derived from an EMBL/GenBank/DDBJ whole genome shotgun (WGS) entry which is preliminary data.</text>
</comment>
<evidence type="ECO:0000313" key="1">
    <source>
        <dbReference type="EMBL" id="GAX91435.1"/>
    </source>
</evidence>
<sequence>MDHCCGLTMVARLQDVYSENSVFIQDVPVLYCPTCQNSFIAPEIELDYHLFAHNCATDGLRSASLADAAGDDKILGILERYPEDIRIRTSQRVVQEQIDSTLDLLNVAKHMDDKVWQQELLERLQMFIRLSGVNRL</sequence>
<protein>
    <submittedName>
        <fullName evidence="1">Uncharacterized protein</fullName>
    </submittedName>
</protein>
<gene>
    <name evidence="1" type="ORF">EFBL_3104</name>
</gene>
<accession>A0A292YSH5</accession>
<keyword evidence="2" id="KW-1185">Reference proteome</keyword>
<dbReference type="EMBL" id="BDUF01000095">
    <property type="protein sequence ID" value="GAX91435.1"/>
    <property type="molecule type" value="Genomic_DNA"/>
</dbReference>
<dbReference type="AlphaFoldDB" id="A0A292YSH5"/>
<evidence type="ECO:0000313" key="2">
    <source>
        <dbReference type="Proteomes" id="UP000217785"/>
    </source>
</evidence>